<gene>
    <name evidence="1" type="ORF">AVEN_159646_1</name>
</gene>
<dbReference type="AlphaFoldDB" id="A0A4Y2RQZ9"/>
<dbReference type="Proteomes" id="UP000499080">
    <property type="component" value="Unassembled WGS sequence"/>
</dbReference>
<name>A0A4Y2RQZ9_ARAVE</name>
<proteinExistence type="predicted"/>
<evidence type="ECO:0000313" key="1">
    <source>
        <dbReference type="EMBL" id="GBN78227.1"/>
    </source>
</evidence>
<reference evidence="1 2" key="1">
    <citation type="journal article" date="2019" name="Sci. Rep.">
        <title>Orb-weaving spider Araneus ventricosus genome elucidates the spidroin gene catalogue.</title>
        <authorList>
            <person name="Kono N."/>
            <person name="Nakamura H."/>
            <person name="Ohtoshi R."/>
            <person name="Moran D.A.P."/>
            <person name="Shinohara A."/>
            <person name="Yoshida Y."/>
            <person name="Fujiwara M."/>
            <person name="Mori M."/>
            <person name="Tomita M."/>
            <person name="Arakawa K."/>
        </authorList>
    </citation>
    <scope>NUCLEOTIDE SEQUENCE [LARGE SCALE GENOMIC DNA]</scope>
</reference>
<dbReference type="EMBL" id="BGPR01018084">
    <property type="protein sequence ID" value="GBN78227.1"/>
    <property type="molecule type" value="Genomic_DNA"/>
</dbReference>
<keyword evidence="2" id="KW-1185">Reference proteome</keyword>
<protein>
    <submittedName>
        <fullName evidence="1">Uncharacterized protein</fullName>
    </submittedName>
</protein>
<accession>A0A4Y2RQZ9</accession>
<sequence length="101" mass="12049">MVTSYDEFPRSKSSRSLGIGNLEVCLIRIFEFQEFPRSPCLPNWRIRQISRVQNPKFRRLPYRMVREDEQMQVPHQVSLTGYFITGGQENKKCVQIFHEQN</sequence>
<comment type="caution">
    <text evidence="1">The sequence shown here is derived from an EMBL/GenBank/DDBJ whole genome shotgun (WGS) entry which is preliminary data.</text>
</comment>
<organism evidence="1 2">
    <name type="scientific">Araneus ventricosus</name>
    <name type="common">Orbweaver spider</name>
    <name type="synonym">Epeira ventricosa</name>
    <dbReference type="NCBI Taxonomy" id="182803"/>
    <lineage>
        <taxon>Eukaryota</taxon>
        <taxon>Metazoa</taxon>
        <taxon>Ecdysozoa</taxon>
        <taxon>Arthropoda</taxon>
        <taxon>Chelicerata</taxon>
        <taxon>Arachnida</taxon>
        <taxon>Araneae</taxon>
        <taxon>Araneomorphae</taxon>
        <taxon>Entelegynae</taxon>
        <taxon>Araneoidea</taxon>
        <taxon>Araneidae</taxon>
        <taxon>Araneus</taxon>
    </lineage>
</organism>
<evidence type="ECO:0000313" key="2">
    <source>
        <dbReference type="Proteomes" id="UP000499080"/>
    </source>
</evidence>